<sequence length="163" mass="17955">MSFDIFLQSFEQGQPALFPFSIVETAFQNAIRGREIDDNRYFFALEYPVPSSGEPETILMGGDAYPCVVSDSADLYCTTEPGPSGPATYSFMVNRPAAHDDFWTALLKILQTTHSALFWPGDNALVVGQAETIAHLPADMIETLGQPYLVSTARQIVERINGE</sequence>
<dbReference type="OrthoDB" id="6432757at2"/>
<evidence type="ECO:0000313" key="2">
    <source>
        <dbReference type="Proteomes" id="UP000335415"/>
    </source>
</evidence>
<organism evidence="1 2">
    <name type="scientific">Affinibrenneria salicis</name>
    <dbReference type="NCBI Taxonomy" id="2590031"/>
    <lineage>
        <taxon>Bacteria</taxon>
        <taxon>Pseudomonadati</taxon>
        <taxon>Pseudomonadota</taxon>
        <taxon>Gammaproteobacteria</taxon>
        <taxon>Enterobacterales</taxon>
        <taxon>Pectobacteriaceae</taxon>
        <taxon>Affinibrenneria</taxon>
    </lineage>
</organism>
<accession>A0A5J5FTU6</accession>
<dbReference type="EMBL" id="VYKJ01000012">
    <property type="protein sequence ID" value="KAA8996931.1"/>
    <property type="molecule type" value="Genomic_DNA"/>
</dbReference>
<comment type="caution">
    <text evidence="1">The sequence shown here is derived from an EMBL/GenBank/DDBJ whole genome shotgun (WGS) entry which is preliminary data.</text>
</comment>
<dbReference type="Proteomes" id="UP000335415">
    <property type="component" value="Unassembled WGS sequence"/>
</dbReference>
<protein>
    <submittedName>
        <fullName evidence="1">Uncharacterized protein</fullName>
    </submittedName>
</protein>
<proteinExistence type="predicted"/>
<evidence type="ECO:0000313" key="1">
    <source>
        <dbReference type="EMBL" id="KAA8996931.1"/>
    </source>
</evidence>
<dbReference type="AlphaFoldDB" id="A0A5J5FTU6"/>
<gene>
    <name evidence="1" type="ORF">FJU30_19950</name>
</gene>
<reference evidence="1 2" key="1">
    <citation type="submission" date="2019-09" db="EMBL/GenBank/DDBJ databases">
        <authorList>
            <person name="Li Y."/>
        </authorList>
    </citation>
    <scope>NUCLEOTIDE SEQUENCE [LARGE SCALE GENOMIC DNA]</scope>
    <source>
        <strain evidence="1 2">L3-3HA</strain>
    </source>
</reference>
<name>A0A5J5FTU6_9GAMM</name>
<dbReference type="RefSeq" id="WP_150436731.1">
    <property type="nucleotide sequence ID" value="NZ_VYKJ01000012.1"/>
</dbReference>
<keyword evidence="2" id="KW-1185">Reference proteome</keyword>